<keyword evidence="1" id="KW-0812">Transmembrane</keyword>
<dbReference type="PANTHER" id="PTHR30441:SF4">
    <property type="entry name" value="PROTEIN ASMA"/>
    <property type="match status" value="1"/>
</dbReference>
<evidence type="ECO:0000313" key="4">
    <source>
        <dbReference type="Proteomes" id="UP000018766"/>
    </source>
</evidence>
<dbReference type="Pfam" id="PF05170">
    <property type="entry name" value="AsmA"/>
    <property type="match status" value="1"/>
</dbReference>
<keyword evidence="1" id="KW-1133">Transmembrane helix</keyword>
<reference evidence="3 4" key="1">
    <citation type="submission" date="2013-11" db="EMBL/GenBank/DDBJ databases">
        <title>Genomic analysis of Pelistega sp. HM-7.</title>
        <authorList>
            <person name="Kumbhare S.V."/>
            <person name="Shetty S.A."/>
            <person name="Sharma O."/>
            <person name="Dhotre D.P."/>
        </authorList>
    </citation>
    <scope>NUCLEOTIDE SEQUENCE [LARGE SCALE GENOMIC DNA]</scope>
    <source>
        <strain evidence="3 4">HM-7</strain>
    </source>
</reference>
<evidence type="ECO:0000259" key="2">
    <source>
        <dbReference type="Pfam" id="PF05170"/>
    </source>
</evidence>
<dbReference type="AlphaFoldDB" id="V8G9A7"/>
<dbReference type="Proteomes" id="UP000018766">
    <property type="component" value="Unassembled WGS sequence"/>
</dbReference>
<feature type="domain" description="AsmA" evidence="2">
    <location>
        <begin position="1"/>
        <end position="718"/>
    </location>
</feature>
<accession>V8G9A7</accession>
<dbReference type="GO" id="GO:0090313">
    <property type="term" value="P:regulation of protein targeting to membrane"/>
    <property type="evidence" value="ECO:0007669"/>
    <property type="project" value="TreeGrafter"/>
</dbReference>
<keyword evidence="1" id="KW-0472">Membrane</keyword>
<evidence type="ECO:0000313" key="3">
    <source>
        <dbReference type="EMBL" id="ETD72297.1"/>
    </source>
</evidence>
<name>V8G9A7_9BURK</name>
<dbReference type="InterPro" id="IPR007844">
    <property type="entry name" value="AsmA"/>
</dbReference>
<dbReference type="RefSeq" id="WP_023950457.1">
    <property type="nucleotide sequence ID" value="NZ_AYSV01000070.1"/>
</dbReference>
<dbReference type="GO" id="GO:0005886">
    <property type="term" value="C:plasma membrane"/>
    <property type="evidence" value="ECO:0007669"/>
    <property type="project" value="TreeGrafter"/>
</dbReference>
<feature type="transmembrane region" description="Helical" evidence="1">
    <location>
        <begin position="7"/>
        <end position="28"/>
    </location>
</feature>
<protein>
    <recommendedName>
        <fullName evidence="2">AsmA domain-containing protein</fullName>
    </recommendedName>
</protein>
<proteinExistence type="predicted"/>
<keyword evidence="4" id="KW-1185">Reference proteome</keyword>
<evidence type="ECO:0000256" key="1">
    <source>
        <dbReference type="SAM" id="Phobius"/>
    </source>
</evidence>
<dbReference type="InterPro" id="IPR052894">
    <property type="entry name" value="AsmA-related"/>
</dbReference>
<dbReference type="PANTHER" id="PTHR30441">
    <property type="entry name" value="DUF748 DOMAIN-CONTAINING PROTEIN"/>
    <property type="match status" value="1"/>
</dbReference>
<dbReference type="OrthoDB" id="9766390at2"/>
<dbReference type="EMBL" id="AYSV01000070">
    <property type="protein sequence ID" value="ETD72297.1"/>
    <property type="molecule type" value="Genomic_DNA"/>
</dbReference>
<gene>
    <name evidence="3" type="ORF">V757_05235</name>
</gene>
<comment type="caution">
    <text evidence="3">The sequence shown here is derived from an EMBL/GenBank/DDBJ whole genome shotgun (WGS) entry which is preliminary data.</text>
</comment>
<sequence length="806" mass="89038">MKKWFKRIVVSCVVLLVVAFIGVAVFILNLDPTAYKNKLAQLIKEQYNRELVVDGDINLSLFPRIGLSLEDVSLSEQGSSTVFADIKHAKMAVALWPLMSNRFLVDHLDIDGFNMHIEKDENGKFNFDNLLDFSLAKSVPIIPNIHSLNKTVSERVEQTDFKIDIAGLTLNNGQVTLQDKQRDYNVQLQNMGVRTGRITAGQAFDLNLNADVKGDKPDVDSKLVLNGLMLLNPQDNKYEFNRLKADLKGRWNDLDLTETTAEGSVVFDSNLNALVGKNLELTIQGNGLEKSTIDTLSAGFEAPVLNYDVPKISLALNNFNVKANVIRKDKQTVDINFGAPELNISPEVAGGEPVKGKVSVNTLQQQLNLEILLDKISGTASSLRVKNVQVKGLYNVDKSHSLKLNLESPGSISLFEQSIDLPTILGNIELNEQPKGRQVIPLTGNIQTFFNKQQTNFLLNALLSQGDISVTGSVKNLFKPQVTFDVQAKEFDLEAFLNDLSAPLKELVKDKPSTEVAPVTAAKQVKPSSETSHANVEQKQALTVKQLLLSRLSGVGTFNFQKVTYDNLILDDLGATLNFDYNNVNVKSVRANLFGGSVYANGAYTVDQQYLEGDINLSDIQSQKIFDYFHRDSFIETPVKAKILFSSQGSSDDELIKNMVADIDLESGQGTLKGLNLESILKNPEDYMNPWNLKVPLVNNPDEQMTFNKIKLVGKIKNELLTIQQGIINSSAVDFKTKEGEANFQLASDYLYVPGVIETKVPLKVKKGLVTVQVKKATLPILIEGKLSDLKAQLDVGTLVVPSLNR</sequence>
<organism evidence="3 4">
    <name type="scientific">Pelistega indica</name>
    <dbReference type="NCBI Taxonomy" id="1414851"/>
    <lineage>
        <taxon>Bacteria</taxon>
        <taxon>Pseudomonadati</taxon>
        <taxon>Pseudomonadota</taxon>
        <taxon>Betaproteobacteria</taxon>
        <taxon>Burkholderiales</taxon>
        <taxon>Alcaligenaceae</taxon>
        <taxon>Pelistega</taxon>
    </lineage>
</organism>